<evidence type="ECO:0000256" key="2">
    <source>
        <dbReference type="ARBA" id="ARBA00022475"/>
    </source>
</evidence>
<evidence type="ECO:0000313" key="8">
    <source>
        <dbReference type="EMBL" id="ATY59254.1"/>
    </source>
</evidence>
<protein>
    <recommendedName>
        <fullName evidence="7">Phosphatidylglycerol lysyltransferase C-terminal domain-containing protein</fullName>
    </recommendedName>
</protein>
<keyword evidence="2" id="KW-1003">Cell membrane</keyword>
<name>A0A2H4S826_CORMI</name>
<evidence type="ECO:0000256" key="3">
    <source>
        <dbReference type="ARBA" id="ARBA00022692"/>
    </source>
</evidence>
<dbReference type="Pfam" id="PF09924">
    <property type="entry name" value="LPG_synthase_C"/>
    <property type="match status" value="1"/>
</dbReference>
<feature type="region of interest" description="Disordered" evidence="6">
    <location>
        <begin position="56"/>
        <end position="77"/>
    </location>
</feature>
<dbReference type="GO" id="GO:0016755">
    <property type="term" value="F:aminoacyltransferase activity"/>
    <property type="evidence" value="ECO:0007669"/>
    <property type="project" value="TreeGrafter"/>
</dbReference>
<dbReference type="InterPro" id="IPR051211">
    <property type="entry name" value="PG_lysyltransferase"/>
</dbReference>
<evidence type="ECO:0000256" key="5">
    <source>
        <dbReference type="ARBA" id="ARBA00023136"/>
    </source>
</evidence>
<evidence type="ECO:0000256" key="4">
    <source>
        <dbReference type="ARBA" id="ARBA00022989"/>
    </source>
</evidence>
<proteinExistence type="predicted"/>
<gene>
    <name evidence="8" type="ORF">A9K55_003107</name>
</gene>
<evidence type="ECO:0000313" key="9">
    <source>
        <dbReference type="Proteomes" id="UP000323067"/>
    </source>
</evidence>
<dbReference type="GO" id="GO:0055091">
    <property type="term" value="P:phospholipid homeostasis"/>
    <property type="evidence" value="ECO:0007669"/>
    <property type="project" value="TreeGrafter"/>
</dbReference>
<keyword evidence="3" id="KW-0812">Transmembrane</keyword>
<feature type="domain" description="Phosphatidylglycerol lysyltransferase C-terminal" evidence="7">
    <location>
        <begin position="103"/>
        <end position="403"/>
    </location>
</feature>
<dbReference type="VEuPathDB" id="FungiDB:A9K55_003107"/>
<dbReference type="Proteomes" id="UP000323067">
    <property type="component" value="Chromosome iv"/>
</dbReference>
<evidence type="ECO:0000259" key="7">
    <source>
        <dbReference type="Pfam" id="PF09924"/>
    </source>
</evidence>
<keyword evidence="5" id="KW-0472">Membrane</keyword>
<organism evidence="8 9">
    <name type="scientific">Cordyceps militaris</name>
    <name type="common">Caterpillar fungus</name>
    <name type="synonym">Clavaria militaris</name>
    <dbReference type="NCBI Taxonomy" id="73501"/>
    <lineage>
        <taxon>Eukaryota</taxon>
        <taxon>Fungi</taxon>
        <taxon>Dikarya</taxon>
        <taxon>Ascomycota</taxon>
        <taxon>Pezizomycotina</taxon>
        <taxon>Sordariomycetes</taxon>
        <taxon>Hypocreomycetidae</taxon>
        <taxon>Hypocreales</taxon>
        <taxon>Cordycipitaceae</taxon>
        <taxon>Cordyceps</taxon>
    </lineage>
</organism>
<evidence type="ECO:0000256" key="1">
    <source>
        <dbReference type="ARBA" id="ARBA00004651"/>
    </source>
</evidence>
<dbReference type="InterPro" id="IPR024320">
    <property type="entry name" value="LPG_synthase_C"/>
</dbReference>
<feature type="compositionally biased region" description="Low complexity" evidence="6">
    <location>
        <begin position="63"/>
        <end position="77"/>
    </location>
</feature>
<comment type="subcellular location">
    <subcellularLocation>
        <location evidence="1">Cell membrane</location>
        <topology evidence="1">Multi-pass membrane protein</topology>
    </subcellularLocation>
</comment>
<keyword evidence="4" id="KW-1133">Transmembrane helix</keyword>
<dbReference type="GO" id="GO:0005886">
    <property type="term" value="C:plasma membrane"/>
    <property type="evidence" value="ECO:0007669"/>
    <property type="project" value="UniProtKB-SubCell"/>
</dbReference>
<dbReference type="OrthoDB" id="5421852at2759"/>
<accession>A0A2H4S826</accession>
<dbReference type="PANTHER" id="PTHR34697">
    <property type="entry name" value="PHOSPHATIDYLGLYCEROL LYSYLTRANSFERASE"/>
    <property type="match status" value="1"/>
</dbReference>
<evidence type="ECO:0000256" key="6">
    <source>
        <dbReference type="SAM" id="MobiDB-lite"/>
    </source>
</evidence>
<dbReference type="EMBL" id="CP023322">
    <property type="protein sequence ID" value="ATY59254.1"/>
    <property type="molecule type" value="Genomic_DNA"/>
</dbReference>
<reference evidence="8 9" key="1">
    <citation type="journal article" date="2017" name="BMC Genomics">
        <title>Chromosome level assembly and secondary metabolite potential of the parasitic fungus Cordyceps militaris.</title>
        <authorList>
            <person name="Kramer G.J."/>
            <person name="Nodwell J.R."/>
        </authorList>
    </citation>
    <scope>NUCLEOTIDE SEQUENCE [LARGE SCALE GENOMIC DNA]</scope>
    <source>
        <strain evidence="8 9">ATCC 34164</strain>
    </source>
</reference>
<dbReference type="PANTHER" id="PTHR34697:SF2">
    <property type="entry name" value="PHOSPHATIDYLGLYCEROL LYSYLTRANSFERASE"/>
    <property type="match status" value="1"/>
</dbReference>
<sequence length="442" mass="47385">MQTNYIHPQGSSTASSSISGLSTRSCALIDAVYTAASTNHGPPVCGLPNLSFRCRPKTGPRPSIDTRSSSSSSSLDAYASSTRLSDSHSSSCSDDLDTSYHHYSRTAHMGILDPSYALFVSQHGHGSLVYKVRSGAAVIAGDPLCSPDQVQPLLDEFQQSRGGRRRLRIVYVGASAAFAAQAQKSGCVTLHFGRERVLNPQTNPLLRNKAGKRTISQCRQLLDPARGGIAVAMYAPSVNGCDAALEAELQAVYDGWRAQRDAARCCPPSSSAARAFITQYRLFSRPDITMVLYTTGRDGRANGIAGLRYLGANNGFQLDPCVAAADAPRGITDLLVVAALQLLRSSGVAYLSLGFEPYAELKDVTGRGGLLARLTRHGYRRVMGSLKAAGKQTHNDKLRPDEELESALYIILPRGLLHVREVSALIKAANIDVTSVFSRKAV</sequence>
<dbReference type="AlphaFoldDB" id="A0A2H4S826"/>